<protein>
    <submittedName>
        <fullName evidence="2">Uncharacterized protein</fullName>
    </submittedName>
</protein>
<feature type="compositionally biased region" description="Basic and acidic residues" evidence="1">
    <location>
        <begin position="161"/>
        <end position="172"/>
    </location>
</feature>
<sequence length="205" mass="21888">MKKRSRTRWKHEEIPDLLVMRADSGSALAALQAPPLAWMFLTCSCLNESDPDDLQSFKKSLILEPGRAATRGIVNNCPPLSLNCPPLSSLCPLLELSSSLLPVSSLLELSSSLLPQLSSSSSSSSLLFLLLLPPPPPPPPPLSVSITSAQTSASPLPPRSETQHRAGDRGGEINDLELQNTSSSPLWAWPVDGELVDVVNLKPAA</sequence>
<evidence type="ECO:0000313" key="2">
    <source>
        <dbReference type="EMBL" id="CAB1423962.1"/>
    </source>
</evidence>
<gene>
    <name evidence="2" type="ORF">PLEPLA_LOCUS11883</name>
</gene>
<proteinExistence type="predicted"/>
<name>A0A9N7YEY0_PLEPL</name>
<dbReference type="AlphaFoldDB" id="A0A9N7YEY0"/>
<organism evidence="2 3">
    <name type="scientific">Pleuronectes platessa</name>
    <name type="common">European plaice</name>
    <dbReference type="NCBI Taxonomy" id="8262"/>
    <lineage>
        <taxon>Eukaryota</taxon>
        <taxon>Metazoa</taxon>
        <taxon>Chordata</taxon>
        <taxon>Craniata</taxon>
        <taxon>Vertebrata</taxon>
        <taxon>Euteleostomi</taxon>
        <taxon>Actinopterygii</taxon>
        <taxon>Neopterygii</taxon>
        <taxon>Teleostei</taxon>
        <taxon>Neoteleostei</taxon>
        <taxon>Acanthomorphata</taxon>
        <taxon>Carangaria</taxon>
        <taxon>Pleuronectiformes</taxon>
        <taxon>Pleuronectoidei</taxon>
        <taxon>Pleuronectidae</taxon>
        <taxon>Pleuronectes</taxon>
    </lineage>
</organism>
<comment type="caution">
    <text evidence="2">The sequence shown here is derived from an EMBL/GenBank/DDBJ whole genome shotgun (WGS) entry which is preliminary data.</text>
</comment>
<accession>A0A9N7YEY0</accession>
<evidence type="ECO:0000256" key="1">
    <source>
        <dbReference type="SAM" id="MobiDB-lite"/>
    </source>
</evidence>
<keyword evidence="3" id="KW-1185">Reference proteome</keyword>
<dbReference type="EMBL" id="CADEAL010000694">
    <property type="protein sequence ID" value="CAB1423962.1"/>
    <property type="molecule type" value="Genomic_DNA"/>
</dbReference>
<reference evidence="2" key="1">
    <citation type="submission" date="2020-03" db="EMBL/GenBank/DDBJ databases">
        <authorList>
            <person name="Weist P."/>
        </authorList>
    </citation>
    <scope>NUCLEOTIDE SEQUENCE</scope>
</reference>
<dbReference type="Proteomes" id="UP001153269">
    <property type="component" value="Unassembled WGS sequence"/>
</dbReference>
<evidence type="ECO:0000313" key="3">
    <source>
        <dbReference type="Proteomes" id="UP001153269"/>
    </source>
</evidence>
<feature type="region of interest" description="Disordered" evidence="1">
    <location>
        <begin position="139"/>
        <end position="176"/>
    </location>
</feature>